<dbReference type="Gene3D" id="3.30.450.20">
    <property type="entry name" value="PAS domain"/>
    <property type="match status" value="1"/>
</dbReference>
<dbReference type="CDD" id="cd00130">
    <property type="entry name" value="PAS"/>
    <property type="match status" value="1"/>
</dbReference>
<gene>
    <name evidence="11" type="ORF">FE784_35150</name>
</gene>
<evidence type="ECO:0000259" key="10">
    <source>
        <dbReference type="PROSITE" id="PS50113"/>
    </source>
</evidence>
<dbReference type="PANTHER" id="PTHR43065">
    <property type="entry name" value="SENSOR HISTIDINE KINASE"/>
    <property type="match status" value="1"/>
</dbReference>
<sequence length="473" mass="53076">MDKFRITMPSPQSYIRSLGPISAAIFDDRGIIIDCNRQFTALFNGNFEIGKTPLSELLPDENNLETLRLRWENSQETGENVIVKANTGPAAPSEIRCSLCSAEHGERKMHILVLHDKGVAGELSLLQQFSGTFIKDVNLGVLLVDNEFRLVDVSELACSILGIDRQQSINRPMEDIFQSVPKEHQLVQRTLLDGVLVRNHGVSWTNNRERYELLMDSNLLRDEAGNVVGAYVIFKDVTNLRSLEQQVQRSDRLAMIGQIAAGTAHEIRNPLTSIKGFLQVLNRTFYQTGMEREQGYTDLMLGEIDRINELVNEFLLLSKPKNVTYDKIDMSSVIRDILPIINNQAVLHNVTIQYQSVYQIPKIVADRELLKQVFINLCKNGIEAMVQGGTLTIIERVEYRERKVHVEVHDAGPGIPAFLIDKIFDPFFTTKDSGTGLGLSVCQRIIHDIGGSIRVSSKGYGTTFTVSMPFSPS</sequence>
<dbReference type="InterPro" id="IPR003661">
    <property type="entry name" value="HisK_dim/P_dom"/>
</dbReference>
<keyword evidence="5" id="KW-0547">Nucleotide-binding</keyword>
<evidence type="ECO:0000256" key="6">
    <source>
        <dbReference type="ARBA" id="ARBA00022777"/>
    </source>
</evidence>
<proteinExistence type="predicted"/>
<dbReference type="SMART" id="SM00387">
    <property type="entry name" value="HATPase_c"/>
    <property type="match status" value="1"/>
</dbReference>
<evidence type="ECO:0000313" key="11">
    <source>
        <dbReference type="EMBL" id="TNJ60844.1"/>
    </source>
</evidence>
<dbReference type="OrthoDB" id="9815750at2"/>
<dbReference type="EMBL" id="VDCQ01000079">
    <property type="protein sequence ID" value="TNJ60844.1"/>
    <property type="molecule type" value="Genomic_DNA"/>
</dbReference>
<dbReference type="SUPFAM" id="SSF55874">
    <property type="entry name" value="ATPase domain of HSP90 chaperone/DNA topoisomerase II/histidine kinase"/>
    <property type="match status" value="1"/>
</dbReference>
<dbReference type="CDD" id="cd00082">
    <property type="entry name" value="HisKA"/>
    <property type="match status" value="1"/>
</dbReference>
<reference evidence="11 12" key="1">
    <citation type="submission" date="2019-05" db="EMBL/GenBank/DDBJ databases">
        <title>We sequenced the genome of Paenibacillus hemerocallicola KCTC 33185 for further insight into its adaptation and study the phylogeny of Paenibacillus.</title>
        <authorList>
            <person name="Narsing Rao M.P."/>
        </authorList>
    </citation>
    <scope>NUCLEOTIDE SEQUENCE [LARGE SCALE GENOMIC DNA]</scope>
    <source>
        <strain evidence="11 12">KCTC 33185</strain>
    </source>
</reference>
<dbReference type="InterPro" id="IPR004358">
    <property type="entry name" value="Sig_transdc_His_kin-like_C"/>
</dbReference>
<dbReference type="Gene3D" id="1.10.287.130">
    <property type="match status" value="1"/>
</dbReference>
<comment type="catalytic activity">
    <reaction evidence="1">
        <text>ATP + protein L-histidine = ADP + protein N-phospho-L-histidine.</text>
        <dbReference type="EC" id="2.7.13.3"/>
    </reaction>
</comment>
<dbReference type="Pfam" id="PF00512">
    <property type="entry name" value="HisKA"/>
    <property type="match status" value="1"/>
</dbReference>
<keyword evidence="7" id="KW-0067">ATP-binding</keyword>
<dbReference type="PROSITE" id="PS50109">
    <property type="entry name" value="HIS_KIN"/>
    <property type="match status" value="1"/>
</dbReference>
<dbReference type="InterPro" id="IPR035965">
    <property type="entry name" value="PAS-like_dom_sf"/>
</dbReference>
<dbReference type="SMART" id="SM00388">
    <property type="entry name" value="HisKA"/>
    <property type="match status" value="1"/>
</dbReference>
<feature type="domain" description="Histidine kinase" evidence="9">
    <location>
        <begin position="262"/>
        <end position="472"/>
    </location>
</feature>
<dbReference type="Proteomes" id="UP000307943">
    <property type="component" value="Unassembled WGS sequence"/>
</dbReference>
<dbReference type="InterPro" id="IPR003594">
    <property type="entry name" value="HATPase_dom"/>
</dbReference>
<organism evidence="11 12">
    <name type="scientific">Paenibacillus hemerocallicola</name>
    <dbReference type="NCBI Taxonomy" id="1172614"/>
    <lineage>
        <taxon>Bacteria</taxon>
        <taxon>Bacillati</taxon>
        <taxon>Bacillota</taxon>
        <taxon>Bacilli</taxon>
        <taxon>Bacillales</taxon>
        <taxon>Paenibacillaceae</taxon>
        <taxon>Paenibacillus</taxon>
    </lineage>
</organism>
<dbReference type="AlphaFoldDB" id="A0A5C4SXK1"/>
<dbReference type="Pfam" id="PF08448">
    <property type="entry name" value="PAS_4"/>
    <property type="match status" value="1"/>
</dbReference>
<evidence type="ECO:0000256" key="2">
    <source>
        <dbReference type="ARBA" id="ARBA00012438"/>
    </source>
</evidence>
<dbReference type="EC" id="2.7.13.3" evidence="2"/>
<dbReference type="SUPFAM" id="SSF55785">
    <property type="entry name" value="PYP-like sensor domain (PAS domain)"/>
    <property type="match status" value="1"/>
</dbReference>
<evidence type="ECO:0000256" key="8">
    <source>
        <dbReference type="ARBA" id="ARBA00023012"/>
    </source>
</evidence>
<dbReference type="PRINTS" id="PR00344">
    <property type="entry name" value="BCTRLSENSOR"/>
</dbReference>
<accession>A0A5C4SXK1</accession>
<dbReference type="Pfam" id="PF02518">
    <property type="entry name" value="HATPase_c"/>
    <property type="match status" value="1"/>
</dbReference>
<evidence type="ECO:0000256" key="4">
    <source>
        <dbReference type="ARBA" id="ARBA00022679"/>
    </source>
</evidence>
<dbReference type="InterPro" id="IPR013656">
    <property type="entry name" value="PAS_4"/>
</dbReference>
<feature type="domain" description="PAC" evidence="10">
    <location>
        <begin position="190"/>
        <end position="249"/>
    </location>
</feature>
<dbReference type="InterPro" id="IPR000014">
    <property type="entry name" value="PAS"/>
</dbReference>
<comment type="caution">
    <text evidence="11">The sequence shown here is derived from an EMBL/GenBank/DDBJ whole genome shotgun (WGS) entry which is preliminary data.</text>
</comment>
<evidence type="ECO:0000256" key="7">
    <source>
        <dbReference type="ARBA" id="ARBA00022840"/>
    </source>
</evidence>
<keyword evidence="8" id="KW-0902">Two-component regulatory system</keyword>
<dbReference type="Pfam" id="PF13426">
    <property type="entry name" value="PAS_9"/>
    <property type="match status" value="1"/>
</dbReference>
<evidence type="ECO:0000256" key="5">
    <source>
        <dbReference type="ARBA" id="ARBA00022741"/>
    </source>
</evidence>
<dbReference type="SMART" id="SM00091">
    <property type="entry name" value="PAS"/>
    <property type="match status" value="2"/>
</dbReference>
<name>A0A5C4SXK1_9BACL</name>
<dbReference type="RefSeq" id="WP_139606915.1">
    <property type="nucleotide sequence ID" value="NZ_VDCQ01000079.1"/>
</dbReference>
<keyword evidence="12" id="KW-1185">Reference proteome</keyword>
<keyword evidence="3" id="KW-0597">Phosphoprotein</keyword>
<evidence type="ECO:0000259" key="9">
    <source>
        <dbReference type="PROSITE" id="PS50109"/>
    </source>
</evidence>
<evidence type="ECO:0000313" key="12">
    <source>
        <dbReference type="Proteomes" id="UP000307943"/>
    </source>
</evidence>
<protein>
    <recommendedName>
        <fullName evidence="2">histidine kinase</fullName>
        <ecNumber evidence="2">2.7.13.3</ecNumber>
    </recommendedName>
</protein>
<dbReference type="GO" id="GO:0005524">
    <property type="term" value="F:ATP binding"/>
    <property type="evidence" value="ECO:0007669"/>
    <property type="project" value="UniProtKB-KW"/>
</dbReference>
<dbReference type="Gene3D" id="3.30.565.10">
    <property type="entry name" value="Histidine kinase-like ATPase, C-terminal domain"/>
    <property type="match status" value="1"/>
</dbReference>
<dbReference type="InterPro" id="IPR036097">
    <property type="entry name" value="HisK_dim/P_sf"/>
</dbReference>
<keyword evidence="6" id="KW-0418">Kinase</keyword>
<dbReference type="PROSITE" id="PS50113">
    <property type="entry name" value="PAC"/>
    <property type="match status" value="1"/>
</dbReference>
<dbReference type="NCBIfam" id="TIGR00229">
    <property type="entry name" value="sensory_box"/>
    <property type="match status" value="1"/>
</dbReference>
<evidence type="ECO:0000256" key="3">
    <source>
        <dbReference type="ARBA" id="ARBA00022553"/>
    </source>
</evidence>
<evidence type="ECO:0000256" key="1">
    <source>
        <dbReference type="ARBA" id="ARBA00000085"/>
    </source>
</evidence>
<keyword evidence="4" id="KW-0808">Transferase</keyword>
<dbReference type="InterPro" id="IPR036890">
    <property type="entry name" value="HATPase_C_sf"/>
</dbReference>
<dbReference type="PANTHER" id="PTHR43065:SF10">
    <property type="entry name" value="PEROXIDE STRESS-ACTIVATED HISTIDINE KINASE MAK3"/>
    <property type="match status" value="1"/>
</dbReference>
<dbReference type="InterPro" id="IPR005467">
    <property type="entry name" value="His_kinase_dom"/>
</dbReference>
<dbReference type="SUPFAM" id="SSF47384">
    <property type="entry name" value="Homodimeric domain of signal transducing histidine kinase"/>
    <property type="match status" value="1"/>
</dbReference>
<dbReference type="InterPro" id="IPR000700">
    <property type="entry name" value="PAS-assoc_C"/>
</dbReference>
<dbReference type="GO" id="GO:0000155">
    <property type="term" value="F:phosphorelay sensor kinase activity"/>
    <property type="evidence" value="ECO:0007669"/>
    <property type="project" value="InterPro"/>
</dbReference>